<proteinExistence type="predicted"/>
<name>A0A939T5F3_9ACTN</name>
<dbReference type="AlphaFoldDB" id="A0A939T5F3"/>
<organism evidence="1 2">
    <name type="scientific">Actinomadura barringtoniae</name>
    <dbReference type="NCBI Taxonomy" id="1427535"/>
    <lineage>
        <taxon>Bacteria</taxon>
        <taxon>Bacillati</taxon>
        <taxon>Actinomycetota</taxon>
        <taxon>Actinomycetes</taxon>
        <taxon>Streptosporangiales</taxon>
        <taxon>Thermomonosporaceae</taxon>
        <taxon>Actinomadura</taxon>
    </lineage>
</organism>
<protein>
    <submittedName>
        <fullName evidence="1">DUF2000 domain-containing protein</fullName>
    </submittedName>
</protein>
<accession>A0A939T5F3</accession>
<dbReference type="PIRSF" id="PIRSF033736">
    <property type="entry name" value="UCP033763"/>
    <property type="match status" value="1"/>
</dbReference>
<dbReference type="SUPFAM" id="SSF102462">
    <property type="entry name" value="Peptidyl-tRNA hydrolase II"/>
    <property type="match status" value="1"/>
</dbReference>
<dbReference type="EMBL" id="JAGEOJ010000022">
    <property type="protein sequence ID" value="MBO2453681.1"/>
    <property type="molecule type" value="Genomic_DNA"/>
</dbReference>
<evidence type="ECO:0000313" key="2">
    <source>
        <dbReference type="Proteomes" id="UP000669179"/>
    </source>
</evidence>
<dbReference type="RefSeq" id="WP_208261707.1">
    <property type="nucleotide sequence ID" value="NZ_JAGEOJ010000022.1"/>
</dbReference>
<reference evidence="1" key="1">
    <citation type="submission" date="2021-03" db="EMBL/GenBank/DDBJ databases">
        <authorList>
            <person name="Kanchanasin P."/>
            <person name="Saeng-In P."/>
            <person name="Phongsopitanun W."/>
            <person name="Yuki M."/>
            <person name="Kudo T."/>
            <person name="Ohkuma M."/>
            <person name="Tanasupawat S."/>
        </authorList>
    </citation>
    <scope>NUCLEOTIDE SEQUENCE</scope>
    <source>
        <strain evidence="1">GKU 128</strain>
    </source>
</reference>
<dbReference type="InterPro" id="IPR023476">
    <property type="entry name" value="Pep_tRNA_hydro_II_dom_sf"/>
</dbReference>
<dbReference type="Proteomes" id="UP000669179">
    <property type="component" value="Unassembled WGS sequence"/>
</dbReference>
<evidence type="ECO:0000313" key="1">
    <source>
        <dbReference type="EMBL" id="MBO2453681.1"/>
    </source>
</evidence>
<gene>
    <name evidence="1" type="ORF">J4573_41795</name>
</gene>
<dbReference type="Pfam" id="PF09391">
    <property type="entry name" value="DUF2000"/>
    <property type="match status" value="1"/>
</dbReference>
<dbReference type="InterPro" id="IPR018988">
    <property type="entry name" value="DUF2000"/>
</dbReference>
<comment type="caution">
    <text evidence="1">The sequence shown here is derived from an EMBL/GenBank/DDBJ whole genome shotgun (WGS) entry which is preliminary data.</text>
</comment>
<dbReference type="InterPro" id="IPR017021">
    <property type="entry name" value="UCP033763"/>
</dbReference>
<sequence length="161" mass="16864">MTSTTTTTAPAWLTGLEQRPDLPTREQAVKWVIVADRELPRGVQANAVACLAAAVGRQAPALVGEGATDASGSPHAGLPWIGCSILGVTAPIVRTVREAALAEPDLLVADMATVAQRIRVYDDYRAALAGSADEDIAYHAVSIAGPRALVDRLTGRFPLLK</sequence>
<keyword evidence="2" id="KW-1185">Reference proteome</keyword>
<dbReference type="Gene3D" id="3.40.1490.10">
    <property type="entry name" value="Bit1"/>
    <property type="match status" value="1"/>
</dbReference>